<accession>A0A2T8IME1</accession>
<sequence length="77" mass="8495">MKLKDVILVLSFFGTMNSPIVKEPTPQAPKPKVSSPEECPSKFIKVINKLTDEQKKVISDIGFSALLHLSSLMFSCS</sequence>
<organism evidence="1">
    <name type="scientific">Panicum hallii</name>
    <dbReference type="NCBI Taxonomy" id="206008"/>
    <lineage>
        <taxon>Eukaryota</taxon>
        <taxon>Viridiplantae</taxon>
        <taxon>Streptophyta</taxon>
        <taxon>Embryophyta</taxon>
        <taxon>Tracheophyta</taxon>
        <taxon>Spermatophyta</taxon>
        <taxon>Magnoliopsida</taxon>
        <taxon>Liliopsida</taxon>
        <taxon>Poales</taxon>
        <taxon>Poaceae</taxon>
        <taxon>PACMAD clade</taxon>
        <taxon>Panicoideae</taxon>
        <taxon>Panicodae</taxon>
        <taxon>Paniceae</taxon>
        <taxon>Panicinae</taxon>
        <taxon>Panicum</taxon>
        <taxon>Panicum sect. Panicum</taxon>
    </lineage>
</organism>
<dbReference type="EMBL" id="CM008050">
    <property type="protein sequence ID" value="PVH38841.1"/>
    <property type="molecule type" value="Genomic_DNA"/>
</dbReference>
<evidence type="ECO:0000313" key="1">
    <source>
        <dbReference type="EMBL" id="PVH38841.1"/>
    </source>
</evidence>
<reference evidence="1" key="1">
    <citation type="submission" date="2018-04" db="EMBL/GenBank/DDBJ databases">
        <title>WGS assembly of Panicum hallii.</title>
        <authorList>
            <person name="Lovell J."/>
            <person name="Jenkins J."/>
            <person name="Lowry D."/>
            <person name="Mamidi S."/>
            <person name="Sreedasyam A."/>
            <person name="Weng X."/>
            <person name="Barry K."/>
            <person name="Bonette J."/>
            <person name="Campitelli B."/>
            <person name="Daum C."/>
            <person name="Gordon S."/>
            <person name="Gould B."/>
            <person name="Lipzen A."/>
            <person name="Macqueen A."/>
            <person name="Palacio-Mejia J."/>
            <person name="Plott C."/>
            <person name="Shakirov E."/>
            <person name="Shu S."/>
            <person name="Yoshinaga Y."/>
            <person name="Zane M."/>
            <person name="Rokhsar D."/>
            <person name="Grimwood J."/>
            <person name="Schmutz J."/>
            <person name="Juenger T."/>
        </authorList>
    </citation>
    <scope>NUCLEOTIDE SEQUENCE [LARGE SCALE GENOMIC DNA]</scope>
    <source>
        <strain evidence="1">FIL2</strain>
    </source>
</reference>
<dbReference type="Proteomes" id="UP000243499">
    <property type="component" value="Chromosome 5"/>
</dbReference>
<dbReference type="AlphaFoldDB" id="A0A2T8IME1"/>
<protein>
    <submittedName>
        <fullName evidence="1">Uncharacterized protein</fullName>
    </submittedName>
</protein>
<proteinExistence type="predicted"/>
<dbReference type="Gramene" id="PVH38841">
    <property type="protein sequence ID" value="PVH38841"/>
    <property type="gene ID" value="PAHAL_5G367100"/>
</dbReference>
<name>A0A2T8IME1_9POAL</name>
<gene>
    <name evidence="1" type="ORF">PAHAL_5G367100</name>
</gene>